<dbReference type="AlphaFoldDB" id="A0A5C1Y6K1"/>
<reference evidence="2 3" key="1">
    <citation type="submission" date="2019-09" db="EMBL/GenBank/DDBJ databases">
        <title>Genome sequencing of strain KACC 19322.</title>
        <authorList>
            <person name="Heo J."/>
            <person name="Kim S.-J."/>
            <person name="Kim J.-S."/>
            <person name="Hong S.-B."/>
            <person name="Kwon S.-W."/>
        </authorList>
    </citation>
    <scope>NUCLEOTIDE SEQUENCE [LARGE SCALE GENOMIC DNA]</scope>
    <source>
        <strain evidence="2 3">KACC 19322</strain>
    </source>
</reference>
<dbReference type="EMBL" id="CP043504">
    <property type="protein sequence ID" value="QEO09058.1"/>
    <property type="molecule type" value="Genomic_DNA"/>
</dbReference>
<gene>
    <name evidence="2" type="ORF">FLP23_02915</name>
</gene>
<proteinExistence type="predicted"/>
<keyword evidence="1" id="KW-1133">Transmembrane helix</keyword>
<evidence type="ECO:0008006" key="4">
    <source>
        <dbReference type="Google" id="ProtNLM"/>
    </source>
</evidence>
<accession>A0A5C1Y6K1</accession>
<protein>
    <recommendedName>
        <fullName evidence="4">DNA helicase</fullName>
    </recommendedName>
</protein>
<feature type="transmembrane region" description="Helical" evidence="1">
    <location>
        <begin position="153"/>
        <end position="176"/>
    </location>
</feature>
<keyword evidence="3" id="KW-1185">Reference proteome</keyword>
<organism evidence="2 3">
    <name type="scientific">Protaetiibacter larvae</name>
    <dbReference type="NCBI Taxonomy" id="2592654"/>
    <lineage>
        <taxon>Bacteria</taxon>
        <taxon>Bacillati</taxon>
        <taxon>Actinomycetota</taxon>
        <taxon>Actinomycetes</taxon>
        <taxon>Micrococcales</taxon>
        <taxon>Microbacteriaceae</taxon>
        <taxon>Protaetiibacter</taxon>
    </lineage>
</organism>
<name>A0A5C1Y6K1_9MICO</name>
<dbReference type="KEGG" id="lyk:FLP23_02915"/>
<sequence>MAGWEYAEPHPEVDMALSRTRQKELKKLKRSAEELWEQQRDALDHASYVLREASRQASALAREEVAPRIADVYTDRVQPAVATGIAGARTAGSAVKDKVVGDVLPALSGAVGSAIAVIEAVRDPRVREVVRSAAKSGGKVVSKVPASSPKGGIGVGGFILIGLGVVAVAGVAYAAWQTLRADEDLWIEDLADVGSIDVGDDAEDEF</sequence>
<evidence type="ECO:0000313" key="2">
    <source>
        <dbReference type="EMBL" id="QEO09058.1"/>
    </source>
</evidence>
<keyword evidence="1" id="KW-0812">Transmembrane</keyword>
<dbReference type="Proteomes" id="UP000322159">
    <property type="component" value="Chromosome"/>
</dbReference>
<keyword evidence="1" id="KW-0472">Membrane</keyword>
<dbReference type="OrthoDB" id="5123379at2"/>
<evidence type="ECO:0000313" key="3">
    <source>
        <dbReference type="Proteomes" id="UP000322159"/>
    </source>
</evidence>
<evidence type="ECO:0000256" key="1">
    <source>
        <dbReference type="SAM" id="Phobius"/>
    </source>
</evidence>